<evidence type="ECO:0000256" key="1">
    <source>
        <dbReference type="SAM" id="Coils"/>
    </source>
</evidence>
<evidence type="ECO:0000313" key="3">
    <source>
        <dbReference type="Proteomes" id="UP000012149"/>
    </source>
</evidence>
<comment type="caution">
    <text evidence="2">The sequence shown here is derived from an EMBL/GenBank/DDBJ whole genome shotgun (WGS) entry which is preliminary data.</text>
</comment>
<dbReference type="AlphaFoldDB" id="M6VTQ5"/>
<gene>
    <name evidence="2" type="ORF">LEP1GSC161_0718</name>
</gene>
<dbReference type="SUPFAM" id="SSF55073">
    <property type="entry name" value="Nucleotide cyclase"/>
    <property type="match status" value="1"/>
</dbReference>
<sequence>MQQWFLARCRVAELFPQSKTKYTDKLLSPKEKLNDLLKNHSVDSQALVIAVAALLANSADKNEKVEDHLTLLNKEVQKLEERNKSLIEKLKNTENEKDQINNILSEVKENFEKIKGKSSLAHLINKVSEEVLEHILTNPEFLSKFTNELEEDCALISIDIRRSTGLMLKEKNSHSFTMFISTLGEGLKSIILNNFGIFDKFTGDGILAFFPKFFSGEDFILHSAKTAEECHGFFRKYYDESRHLFQTVLKDIG</sequence>
<keyword evidence="1" id="KW-0175">Coiled coil</keyword>
<evidence type="ECO:0000313" key="2">
    <source>
        <dbReference type="EMBL" id="EMO58476.1"/>
    </source>
</evidence>
<protein>
    <recommendedName>
        <fullName evidence="4">Adenylate/guanylate cyclase catalytic domain protein</fullName>
    </recommendedName>
</protein>
<organism evidence="2 3">
    <name type="scientific">Leptospira santarosai str. CBC1416</name>
    <dbReference type="NCBI Taxonomy" id="1193059"/>
    <lineage>
        <taxon>Bacteria</taxon>
        <taxon>Pseudomonadati</taxon>
        <taxon>Spirochaetota</taxon>
        <taxon>Spirochaetia</taxon>
        <taxon>Leptospirales</taxon>
        <taxon>Leptospiraceae</taxon>
        <taxon>Leptospira</taxon>
    </lineage>
</organism>
<proteinExistence type="predicted"/>
<feature type="coiled-coil region" evidence="1">
    <location>
        <begin position="55"/>
        <end position="110"/>
    </location>
</feature>
<dbReference type="InterPro" id="IPR029787">
    <property type="entry name" value="Nucleotide_cyclase"/>
</dbReference>
<dbReference type="SUPFAM" id="SSF57997">
    <property type="entry name" value="Tropomyosin"/>
    <property type="match status" value="1"/>
</dbReference>
<reference evidence="2 3" key="1">
    <citation type="submission" date="2013-01" db="EMBL/GenBank/DDBJ databases">
        <authorList>
            <person name="Harkins D.M."/>
            <person name="Durkin A.S."/>
            <person name="Brinkac L.M."/>
            <person name="Haft D.H."/>
            <person name="Selengut J.D."/>
            <person name="Sanka R."/>
            <person name="DePew J."/>
            <person name="Purushe J."/>
            <person name="Matthias M.A."/>
            <person name="Vinetz J.M."/>
            <person name="Sutton G.G."/>
            <person name="Nierman W.C."/>
            <person name="Fouts D.E."/>
        </authorList>
    </citation>
    <scope>NUCLEOTIDE SEQUENCE [LARGE SCALE GENOMIC DNA]</scope>
    <source>
        <strain evidence="2 3">CBC1416</strain>
    </source>
</reference>
<dbReference type="Proteomes" id="UP000012149">
    <property type="component" value="Unassembled WGS sequence"/>
</dbReference>
<dbReference type="Gene3D" id="3.30.70.1230">
    <property type="entry name" value="Nucleotide cyclase"/>
    <property type="match status" value="1"/>
</dbReference>
<evidence type="ECO:0008006" key="4">
    <source>
        <dbReference type="Google" id="ProtNLM"/>
    </source>
</evidence>
<dbReference type="EMBL" id="AKWE02000076">
    <property type="protein sequence ID" value="EMO58476.1"/>
    <property type="molecule type" value="Genomic_DNA"/>
</dbReference>
<name>M6VTQ5_9LEPT</name>
<accession>M6VTQ5</accession>